<reference evidence="1" key="1">
    <citation type="submission" date="2014-09" db="EMBL/GenBank/DDBJ databases">
        <authorList>
            <person name="Magalhaes I.L.F."/>
            <person name="Oliveira U."/>
            <person name="Santos F.R."/>
            <person name="Vidigal T.H.D.A."/>
            <person name="Brescovit A.D."/>
            <person name="Santos A.J."/>
        </authorList>
    </citation>
    <scope>NUCLEOTIDE SEQUENCE</scope>
    <source>
        <tissue evidence="1">Shoot tissue taken approximately 20 cm above the soil surface</tissue>
    </source>
</reference>
<protein>
    <submittedName>
        <fullName evidence="1">Uncharacterized protein</fullName>
    </submittedName>
</protein>
<organism evidence="1">
    <name type="scientific">Arundo donax</name>
    <name type="common">Giant reed</name>
    <name type="synonym">Donax arundinaceus</name>
    <dbReference type="NCBI Taxonomy" id="35708"/>
    <lineage>
        <taxon>Eukaryota</taxon>
        <taxon>Viridiplantae</taxon>
        <taxon>Streptophyta</taxon>
        <taxon>Embryophyta</taxon>
        <taxon>Tracheophyta</taxon>
        <taxon>Spermatophyta</taxon>
        <taxon>Magnoliopsida</taxon>
        <taxon>Liliopsida</taxon>
        <taxon>Poales</taxon>
        <taxon>Poaceae</taxon>
        <taxon>PACMAD clade</taxon>
        <taxon>Arundinoideae</taxon>
        <taxon>Arundineae</taxon>
        <taxon>Arundo</taxon>
    </lineage>
</organism>
<evidence type="ECO:0000313" key="1">
    <source>
        <dbReference type="EMBL" id="JAE33286.1"/>
    </source>
</evidence>
<reference evidence="1" key="2">
    <citation type="journal article" date="2015" name="Data Brief">
        <title>Shoot transcriptome of the giant reed, Arundo donax.</title>
        <authorList>
            <person name="Barrero R.A."/>
            <person name="Guerrero F.D."/>
            <person name="Moolhuijzen P."/>
            <person name="Goolsby J.A."/>
            <person name="Tidwell J."/>
            <person name="Bellgard S.E."/>
            <person name="Bellgard M.I."/>
        </authorList>
    </citation>
    <scope>NUCLEOTIDE SEQUENCE</scope>
    <source>
        <tissue evidence="1">Shoot tissue taken approximately 20 cm above the soil surface</tissue>
    </source>
</reference>
<accession>A0A0A9HEK4</accession>
<dbReference type="EMBL" id="GBRH01164610">
    <property type="protein sequence ID" value="JAE33286.1"/>
    <property type="molecule type" value="Transcribed_RNA"/>
</dbReference>
<name>A0A0A9HEK4_ARUDO</name>
<dbReference type="AlphaFoldDB" id="A0A0A9HEK4"/>
<sequence length="99" mass="11484">MPRVVTSCCYCKRMILYMYTWCAGPFESGDSLARLSTLRLGVKWRQEVVRERRDPYLYSLTSTLVGRRRCNLCGAPEERRAFVASRDRAVTRSISLVEL</sequence>
<proteinExistence type="predicted"/>